<gene>
    <name evidence="3" type="ORF">B7R54_16245</name>
</gene>
<organism evidence="3 4">
    <name type="scientific">Subtercola boreus</name>
    <dbReference type="NCBI Taxonomy" id="120213"/>
    <lineage>
        <taxon>Bacteria</taxon>
        <taxon>Bacillati</taxon>
        <taxon>Actinomycetota</taxon>
        <taxon>Actinomycetes</taxon>
        <taxon>Micrococcales</taxon>
        <taxon>Microbacteriaceae</taxon>
        <taxon>Subtercola</taxon>
    </lineage>
</organism>
<dbReference type="EMBL" id="NBWZ01000001">
    <property type="protein sequence ID" value="RFA10582.1"/>
    <property type="molecule type" value="Genomic_DNA"/>
</dbReference>
<feature type="compositionally biased region" description="Low complexity" evidence="1">
    <location>
        <begin position="19"/>
        <end position="33"/>
    </location>
</feature>
<dbReference type="RefSeq" id="WP_116415955.1">
    <property type="nucleotide sequence ID" value="NZ_NBWZ01000001.1"/>
</dbReference>
<dbReference type="Proteomes" id="UP000256486">
    <property type="component" value="Unassembled WGS sequence"/>
</dbReference>
<comment type="caution">
    <text evidence="3">The sequence shown here is derived from an EMBL/GenBank/DDBJ whole genome shotgun (WGS) entry which is preliminary data.</text>
</comment>
<feature type="transmembrane region" description="Helical" evidence="2">
    <location>
        <begin position="76"/>
        <end position="98"/>
    </location>
</feature>
<keyword evidence="2" id="KW-1133">Transmembrane helix</keyword>
<evidence type="ECO:0000313" key="3">
    <source>
        <dbReference type="EMBL" id="RFA10582.1"/>
    </source>
</evidence>
<proteinExistence type="predicted"/>
<evidence type="ECO:0008006" key="5">
    <source>
        <dbReference type="Google" id="ProtNLM"/>
    </source>
</evidence>
<feature type="region of interest" description="Disordered" evidence="1">
    <location>
        <begin position="1"/>
        <end position="33"/>
    </location>
</feature>
<keyword evidence="4" id="KW-1185">Reference proteome</keyword>
<keyword evidence="2" id="KW-0812">Transmembrane</keyword>
<accession>A0A3E0VKT9</accession>
<evidence type="ECO:0000256" key="2">
    <source>
        <dbReference type="SAM" id="Phobius"/>
    </source>
</evidence>
<keyword evidence="2" id="KW-0472">Membrane</keyword>
<protein>
    <recommendedName>
        <fullName evidence="5">Potassium transporter Trk</fullName>
    </recommendedName>
</protein>
<evidence type="ECO:0000313" key="4">
    <source>
        <dbReference type="Proteomes" id="UP000256486"/>
    </source>
</evidence>
<reference evidence="3 4" key="1">
    <citation type="submission" date="2017-04" db="EMBL/GenBank/DDBJ databases">
        <title>Comparative genome analysis of Subtercola boreus.</title>
        <authorList>
            <person name="Cho Y.-J."/>
            <person name="Cho A."/>
            <person name="Kim O.-S."/>
            <person name="Lee J.-I."/>
        </authorList>
    </citation>
    <scope>NUCLEOTIDE SEQUENCE [LARGE SCALE GENOMIC DNA]</scope>
    <source>
        <strain evidence="3 4">K300</strain>
    </source>
</reference>
<name>A0A3E0VKT9_9MICO</name>
<sequence length="121" mass="12871">MSDNDRAQSEPTAASGEPVTDVDGVTSVTSTDTVTIHRSPRYYRFMIAGGVAGVIVALVLTFAFPEPPGFNPAQIFGFLGILFVIVGVVVGSVVALVIDRVSRRNARTIDVERSESTEQAD</sequence>
<feature type="transmembrane region" description="Helical" evidence="2">
    <location>
        <begin position="45"/>
        <end position="64"/>
    </location>
</feature>
<dbReference type="AlphaFoldDB" id="A0A3E0VKT9"/>
<evidence type="ECO:0000256" key="1">
    <source>
        <dbReference type="SAM" id="MobiDB-lite"/>
    </source>
</evidence>